<dbReference type="Proteomes" id="UP001595997">
    <property type="component" value="Unassembled WGS sequence"/>
</dbReference>
<keyword evidence="1" id="KW-1133">Transmembrane helix</keyword>
<keyword evidence="1" id="KW-0472">Membrane</keyword>
<dbReference type="EMBL" id="JBHSFH010000017">
    <property type="protein sequence ID" value="MFC4497647.1"/>
    <property type="molecule type" value="Genomic_DNA"/>
</dbReference>
<protein>
    <submittedName>
        <fullName evidence="2">Uncharacterized protein</fullName>
    </submittedName>
</protein>
<name>A0ABV9ACM5_9ACTN</name>
<sequence>MWLLVLFLLAGPVIIGLGVPQTARLDLSAKRFWSVAIPLVVGVAFTVAGIWGLSTGS</sequence>
<organism evidence="2 3">
    <name type="scientific">Streptomyces ovatisporus</name>
    <dbReference type="NCBI Taxonomy" id="1128682"/>
    <lineage>
        <taxon>Bacteria</taxon>
        <taxon>Bacillati</taxon>
        <taxon>Actinomycetota</taxon>
        <taxon>Actinomycetes</taxon>
        <taxon>Kitasatosporales</taxon>
        <taxon>Streptomycetaceae</taxon>
        <taxon>Streptomyces</taxon>
    </lineage>
</organism>
<reference evidence="3" key="1">
    <citation type="journal article" date="2019" name="Int. J. Syst. Evol. Microbiol.">
        <title>The Global Catalogue of Microorganisms (GCM) 10K type strain sequencing project: providing services to taxonomists for standard genome sequencing and annotation.</title>
        <authorList>
            <consortium name="The Broad Institute Genomics Platform"/>
            <consortium name="The Broad Institute Genome Sequencing Center for Infectious Disease"/>
            <person name="Wu L."/>
            <person name="Ma J."/>
        </authorList>
    </citation>
    <scope>NUCLEOTIDE SEQUENCE [LARGE SCALE GENOMIC DNA]</scope>
    <source>
        <strain evidence="3">CGMCC 4.7357</strain>
    </source>
</reference>
<proteinExistence type="predicted"/>
<evidence type="ECO:0000256" key="1">
    <source>
        <dbReference type="SAM" id="Phobius"/>
    </source>
</evidence>
<evidence type="ECO:0000313" key="3">
    <source>
        <dbReference type="Proteomes" id="UP001595997"/>
    </source>
</evidence>
<dbReference type="RefSeq" id="WP_386452515.1">
    <property type="nucleotide sequence ID" value="NZ_JBHSFH010000017.1"/>
</dbReference>
<gene>
    <name evidence="2" type="ORF">ACFPA8_26305</name>
</gene>
<keyword evidence="3" id="KW-1185">Reference proteome</keyword>
<feature type="transmembrane region" description="Helical" evidence="1">
    <location>
        <begin position="32"/>
        <end position="53"/>
    </location>
</feature>
<evidence type="ECO:0000313" key="2">
    <source>
        <dbReference type="EMBL" id="MFC4497647.1"/>
    </source>
</evidence>
<keyword evidence="1" id="KW-0812">Transmembrane</keyword>
<accession>A0ABV9ACM5</accession>
<comment type="caution">
    <text evidence="2">The sequence shown here is derived from an EMBL/GenBank/DDBJ whole genome shotgun (WGS) entry which is preliminary data.</text>
</comment>